<sequence length="54" mass="5869">MASLTTSGAFLPSSSDTTGFSPAHLSSPSSYYPQSPRYPSNDSINIYESKLPYY</sequence>
<evidence type="ECO:0000256" key="1">
    <source>
        <dbReference type="SAM" id="MobiDB-lite"/>
    </source>
</evidence>
<dbReference type="Proteomes" id="UP000663848">
    <property type="component" value="Unassembled WGS sequence"/>
</dbReference>
<protein>
    <submittedName>
        <fullName evidence="2">Uncharacterized protein</fullName>
    </submittedName>
</protein>
<evidence type="ECO:0000313" key="2">
    <source>
        <dbReference type="EMBL" id="CAF4982545.1"/>
    </source>
</evidence>
<reference evidence="2" key="1">
    <citation type="submission" date="2021-02" db="EMBL/GenBank/DDBJ databases">
        <authorList>
            <person name="Nowell W R."/>
        </authorList>
    </citation>
    <scope>NUCLEOTIDE SEQUENCE</scope>
</reference>
<comment type="caution">
    <text evidence="2">The sequence shown here is derived from an EMBL/GenBank/DDBJ whole genome shotgun (WGS) entry which is preliminary data.</text>
</comment>
<feature type="non-terminal residue" evidence="2">
    <location>
        <position position="54"/>
    </location>
</feature>
<feature type="compositionally biased region" description="Polar residues" evidence="1">
    <location>
        <begin position="1"/>
        <end position="20"/>
    </location>
</feature>
<feature type="compositionally biased region" description="Low complexity" evidence="1">
    <location>
        <begin position="26"/>
        <end position="40"/>
    </location>
</feature>
<proteinExistence type="predicted"/>
<dbReference type="EMBL" id="CAJOBR010028704">
    <property type="protein sequence ID" value="CAF4982545.1"/>
    <property type="molecule type" value="Genomic_DNA"/>
</dbReference>
<accession>A0A821ZAB0</accession>
<name>A0A821ZAB0_9BILA</name>
<evidence type="ECO:0000313" key="3">
    <source>
        <dbReference type="Proteomes" id="UP000663848"/>
    </source>
</evidence>
<dbReference type="AlphaFoldDB" id="A0A821ZAB0"/>
<organism evidence="2 3">
    <name type="scientific">Rotaria socialis</name>
    <dbReference type="NCBI Taxonomy" id="392032"/>
    <lineage>
        <taxon>Eukaryota</taxon>
        <taxon>Metazoa</taxon>
        <taxon>Spiralia</taxon>
        <taxon>Gnathifera</taxon>
        <taxon>Rotifera</taxon>
        <taxon>Eurotatoria</taxon>
        <taxon>Bdelloidea</taxon>
        <taxon>Philodinida</taxon>
        <taxon>Philodinidae</taxon>
        <taxon>Rotaria</taxon>
    </lineage>
</organism>
<gene>
    <name evidence="2" type="ORF">QYT958_LOCUS36307</name>
</gene>
<feature type="region of interest" description="Disordered" evidence="1">
    <location>
        <begin position="1"/>
        <end position="43"/>
    </location>
</feature>